<evidence type="ECO:0000256" key="1">
    <source>
        <dbReference type="ARBA" id="ARBA00004141"/>
    </source>
</evidence>
<comment type="subcellular location">
    <subcellularLocation>
        <location evidence="1">Membrane</location>
        <topology evidence="1">Multi-pass membrane protein</topology>
    </subcellularLocation>
</comment>
<evidence type="ECO:0000256" key="5">
    <source>
        <dbReference type="SAM" id="Phobius"/>
    </source>
</evidence>
<feature type="transmembrane region" description="Helical" evidence="5">
    <location>
        <begin position="245"/>
        <end position="262"/>
    </location>
</feature>
<dbReference type="PANTHER" id="PTHR32322:SF2">
    <property type="entry name" value="EAMA DOMAIN-CONTAINING PROTEIN"/>
    <property type="match status" value="1"/>
</dbReference>
<proteinExistence type="predicted"/>
<evidence type="ECO:0000256" key="2">
    <source>
        <dbReference type="ARBA" id="ARBA00022692"/>
    </source>
</evidence>
<keyword evidence="2 5" id="KW-0812">Transmembrane</keyword>
<keyword evidence="4 5" id="KW-0472">Membrane</keyword>
<dbReference type="GO" id="GO:0016020">
    <property type="term" value="C:membrane"/>
    <property type="evidence" value="ECO:0007669"/>
    <property type="project" value="UniProtKB-SubCell"/>
</dbReference>
<dbReference type="EMBL" id="CAEZZE010000039">
    <property type="protein sequence ID" value="CAB4746926.1"/>
    <property type="molecule type" value="Genomic_DNA"/>
</dbReference>
<dbReference type="SUPFAM" id="SSF103481">
    <property type="entry name" value="Multidrug resistance efflux transporter EmrE"/>
    <property type="match status" value="2"/>
</dbReference>
<evidence type="ECO:0000256" key="4">
    <source>
        <dbReference type="ARBA" id="ARBA00023136"/>
    </source>
</evidence>
<feature type="transmembrane region" description="Helical" evidence="5">
    <location>
        <begin position="7"/>
        <end position="27"/>
    </location>
</feature>
<feature type="transmembrane region" description="Helical" evidence="5">
    <location>
        <begin position="92"/>
        <end position="114"/>
    </location>
</feature>
<gene>
    <name evidence="7" type="ORF">UFOPK2827_00341</name>
</gene>
<feature type="transmembrane region" description="Helical" evidence="5">
    <location>
        <begin position="126"/>
        <end position="146"/>
    </location>
</feature>
<dbReference type="AlphaFoldDB" id="A0A6J6TIC7"/>
<evidence type="ECO:0000259" key="6">
    <source>
        <dbReference type="Pfam" id="PF00892"/>
    </source>
</evidence>
<name>A0A6J6TIC7_9ZZZZ</name>
<evidence type="ECO:0000256" key="3">
    <source>
        <dbReference type="ARBA" id="ARBA00022989"/>
    </source>
</evidence>
<feature type="domain" description="EamA" evidence="6">
    <location>
        <begin position="4"/>
        <end position="140"/>
    </location>
</feature>
<keyword evidence="3 5" id="KW-1133">Transmembrane helix</keyword>
<dbReference type="InterPro" id="IPR037185">
    <property type="entry name" value="EmrE-like"/>
</dbReference>
<feature type="transmembrane region" description="Helical" evidence="5">
    <location>
        <begin position="152"/>
        <end position="169"/>
    </location>
</feature>
<protein>
    <submittedName>
        <fullName evidence="7">Unannotated protein</fullName>
    </submittedName>
</protein>
<dbReference type="Pfam" id="PF00892">
    <property type="entry name" value="EamA"/>
    <property type="match status" value="2"/>
</dbReference>
<reference evidence="7" key="1">
    <citation type="submission" date="2020-05" db="EMBL/GenBank/DDBJ databases">
        <authorList>
            <person name="Chiriac C."/>
            <person name="Salcher M."/>
            <person name="Ghai R."/>
            <person name="Kavagutti S V."/>
        </authorList>
    </citation>
    <scope>NUCLEOTIDE SEQUENCE</scope>
</reference>
<feature type="transmembrane region" description="Helical" evidence="5">
    <location>
        <begin position="67"/>
        <end position="86"/>
    </location>
</feature>
<feature type="transmembrane region" description="Helical" evidence="5">
    <location>
        <begin position="268"/>
        <end position="285"/>
    </location>
</feature>
<feature type="domain" description="EamA" evidence="6">
    <location>
        <begin position="153"/>
        <end position="285"/>
    </location>
</feature>
<sequence length="291" mass="30678">MSRRGWFLFILVGFLWGIPYLFIKVAVDPENGFSPATVVFLRTAIGAAILLPIAIKQKQLIPAIKGIKYVGFYAVLEMIGPWILIGTAEQKISSGLAGLLVASVPIWATIFASMRGDKTVWHHTRLIGIVLGFIGLIAVVGIESITGSADPLSIAMVLVASIGYSYAVMMVQSALPHVSGIAINAVAMAMTALFYLPFTVVQWPTHEISNEAIGAIIGLGVLSTGAAFVAFFALAAIIGVARGSLVTYLNTAFAVVLGVIILNEPLTVGMLIGLPLVLIGSYLASRKPAAQ</sequence>
<feature type="transmembrane region" description="Helical" evidence="5">
    <location>
        <begin position="181"/>
        <end position="200"/>
    </location>
</feature>
<feature type="transmembrane region" description="Helical" evidence="5">
    <location>
        <begin position="33"/>
        <end position="55"/>
    </location>
</feature>
<organism evidence="7">
    <name type="scientific">freshwater metagenome</name>
    <dbReference type="NCBI Taxonomy" id="449393"/>
    <lineage>
        <taxon>unclassified sequences</taxon>
        <taxon>metagenomes</taxon>
        <taxon>ecological metagenomes</taxon>
    </lineage>
</organism>
<feature type="transmembrane region" description="Helical" evidence="5">
    <location>
        <begin position="212"/>
        <end position="238"/>
    </location>
</feature>
<dbReference type="InterPro" id="IPR050638">
    <property type="entry name" value="AA-Vitamin_Transporters"/>
</dbReference>
<dbReference type="PANTHER" id="PTHR32322">
    <property type="entry name" value="INNER MEMBRANE TRANSPORTER"/>
    <property type="match status" value="1"/>
</dbReference>
<accession>A0A6J6TIC7</accession>
<evidence type="ECO:0000313" key="7">
    <source>
        <dbReference type="EMBL" id="CAB4746926.1"/>
    </source>
</evidence>
<dbReference type="InterPro" id="IPR000620">
    <property type="entry name" value="EamA_dom"/>
</dbReference>